<dbReference type="WBParaSite" id="PEQ_0001245001-mRNA-1">
    <property type="protein sequence ID" value="PEQ_0001245001-mRNA-1"/>
    <property type="gene ID" value="PEQ_0001245001"/>
</dbReference>
<evidence type="ECO:0000313" key="2">
    <source>
        <dbReference type="Proteomes" id="UP000887564"/>
    </source>
</evidence>
<dbReference type="InterPro" id="IPR022049">
    <property type="entry name" value="FAM69_kinase_dom"/>
</dbReference>
<dbReference type="AlphaFoldDB" id="A0A914S105"/>
<proteinExistence type="predicted"/>
<protein>
    <submittedName>
        <fullName evidence="3">FAM69 protein-kinase domain-containing protein</fullName>
    </submittedName>
</protein>
<accession>A0A914S105</accession>
<organism evidence="2 3">
    <name type="scientific">Parascaris equorum</name>
    <name type="common">Equine roundworm</name>
    <dbReference type="NCBI Taxonomy" id="6256"/>
    <lineage>
        <taxon>Eukaryota</taxon>
        <taxon>Metazoa</taxon>
        <taxon>Ecdysozoa</taxon>
        <taxon>Nematoda</taxon>
        <taxon>Chromadorea</taxon>
        <taxon>Rhabditida</taxon>
        <taxon>Spirurina</taxon>
        <taxon>Ascaridomorpha</taxon>
        <taxon>Ascaridoidea</taxon>
        <taxon>Ascarididae</taxon>
        <taxon>Parascaris</taxon>
    </lineage>
</organism>
<feature type="domain" description="FAM69 protein-kinase" evidence="1">
    <location>
        <begin position="134"/>
        <end position="179"/>
    </location>
</feature>
<name>A0A914S105_PAREQ</name>
<dbReference type="Proteomes" id="UP000887564">
    <property type="component" value="Unplaced"/>
</dbReference>
<dbReference type="PANTHER" id="PTHR21093">
    <property type="entry name" value="DIVERGENT PROTEIN KINASE DOMAIN 1C-RELATED"/>
    <property type="match status" value="1"/>
</dbReference>
<evidence type="ECO:0000313" key="3">
    <source>
        <dbReference type="WBParaSite" id="PEQ_0001245001-mRNA-1"/>
    </source>
</evidence>
<keyword evidence="2" id="KW-1185">Reference proteome</keyword>
<evidence type="ECO:0000259" key="1">
    <source>
        <dbReference type="Pfam" id="PF12260"/>
    </source>
</evidence>
<dbReference type="Pfam" id="PF12260">
    <property type="entry name" value="PIP49_C"/>
    <property type="match status" value="1"/>
</dbReference>
<dbReference type="PANTHER" id="PTHR21093:SF2">
    <property type="entry name" value="DIVERGENT PROTEIN KINASE DOMAIN 1C"/>
    <property type="match status" value="1"/>
</dbReference>
<reference evidence="3" key="1">
    <citation type="submission" date="2022-11" db="UniProtKB">
        <authorList>
            <consortium name="WormBaseParasite"/>
        </authorList>
    </citation>
    <scope>IDENTIFICATION</scope>
</reference>
<sequence length="248" mass="28825">MDIAMKLYSARAVLSALCDAYQANEVSGDICHRLCFDRDWTIVDLHESSKFVVTLRTGGQDIVLKSQYPRIEHFQQLDPRVSEEAFTDASLDLVNYTVRLGWPTQYKRHLIEAVWPKYKRTMHAPLSNADRRSLWALLSQDEYITFRVLPLSRVTPKIIGTCGHFYQVEHLIAFHMKGYYMNLKAKILVHLMGTLKLKVFCQKLVHQLFGKFWSKSNRYLAACHDTSISDEQRLANLRLAWSWNLSDV</sequence>